<dbReference type="SUPFAM" id="SSF53756">
    <property type="entry name" value="UDP-Glycosyltransferase/glycogen phosphorylase"/>
    <property type="match status" value="1"/>
</dbReference>
<evidence type="ECO:0000259" key="2">
    <source>
        <dbReference type="Pfam" id="PF00534"/>
    </source>
</evidence>
<gene>
    <name evidence="4" type="ORF">SAMN05192583_3132</name>
</gene>
<evidence type="ECO:0000256" key="1">
    <source>
        <dbReference type="ARBA" id="ARBA00022679"/>
    </source>
</evidence>
<reference evidence="5" key="1">
    <citation type="submission" date="2016-10" db="EMBL/GenBank/DDBJ databases">
        <authorList>
            <person name="Varghese N."/>
            <person name="Submissions S."/>
        </authorList>
    </citation>
    <scope>NUCLEOTIDE SEQUENCE [LARGE SCALE GENOMIC DNA]</scope>
    <source>
        <strain evidence="5">S6-262</strain>
    </source>
</reference>
<feature type="domain" description="Glycosyltransferase subfamily 4-like N-terminal" evidence="3">
    <location>
        <begin position="27"/>
        <end position="189"/>
    </location>
</feature>
<organism evidence="4 5">
    <name type="scientific">Sphingomonas gellani</name>
    <dbReference type="NCBI Taxonomy" id="1166340"/>
    <lineage>
        <taxon>Bacteria</taxon>
        <taxon>Pseudomonadati</taxon>
        <taxon>Pseudomonadota</taxon>
        <taxon>Alphaproteobacteria</taxon>
        <taxon>Sphingomonadales</taxon>
        <taxon>Sphingomonadaceae</taxon>
        <taxon>Sphingomonas</taxon>
    </lineage>
</organism>
<keyword evidence="5" id="KW-1185">Reference proteome</keyword>
<feature type="domain" description="Glycosyl transferase family 1" evidence="2">
    <location>
        <begin position="213"/>
        <end position="329"/>
    </location>
</feature>
<dbReference type="GO" id="GO:0009103">
    <property type="term" value="P:lipopolysaccharide biosynthetic process"/>
    <property type="evidence" value="ECO:0007669"/>
    <property type="project" value="TreeGrafter"/>
</dbReference>
<evidence type="ECO:0000259" key="3">
    <source>
        <dbReference type="Pfam" id="PF13439"/>
    </source>
</evidence>
<dbReference type="EMBL" id="FOCF01000009">
    <property type="protein sequence ID" value="SEN60648.1"/>
    <property type="molecule type" value="Genomic_DNA"/>
</dbReference>
<dbReference type="AlphaFoldDB" id="A0A1H8HYA5"/>
<sequence length="389" mass="41842">MVGVESEEVASRPDIAVIGLRGVPEVIGGIETHCELLYPALAQAAPELAVLLLVRRRHVPFKRTRLAGIPVRALPSLPGSGAETVSHTLIGLFHARWLRSRLVHLHGIGPAFFAGLARLLGMRVVVTHHAADFARPKWGGAGQLFLRLGEAMAARFADRVICVSDAVRSDFLSRHPGANARAVTIRNAARLDAVEDDGCRRVLDMLGLSRGGYVLAVGRLEATKRFEDLIAAHARAGRNALPLVIVGASVDGTEHEDALRAMADLEVTSGAGSRIIFAGFRTGVELAALYCGAALLIHPSEMEGFGLVVLEGMIAKVPIRLSDIPPHREFGLPDRCYFPVGDRAAITNILLSLPFRDEIATYPSIVERYRLTNAASEHAALFRQVLAGV</sequence>
<dbReference type="InterPro" id="IPR028098">
    <property type="entry name" value="Glyco_trans_4-like_N"/>
</dbReference>
<dbReference type="STRING" id="1166340.SAMN05192583_3132"/>
<proteinExistence type="predicted"/>
<dbReference type="InterPro" id="IPR001296">
    <property type="entry name" value="Glyco_trans_1"/>
</dbReference>
<name>A0A1H8HYA5_9SPHN</name>
<dbReference type="Pfam" id="PF13439">
    <property type="entry name" value="Glyco_transf_4"/>
    <property type="match status" value="1"/>
</dbReference>
<dbReference type="Proteomes" id="UP000199206">
    <property type="component" value="Unassembled WGS sequence"/>
</dbReference>
<evidence type="ECO:0000313" key="4">
    <source>
        <dbReference type="EMBL" id="SEN60648.1"/>
    </source>
</evidence>
<keyword evidence="1 4" id="KW-0808">Transferase</keyword>
<dbReference type="PANTHER" id="PTHR46401">
    <property type="entry name" value="GLYCOSYLTRANSFERASE WBBK-RELATED"/>
    <property type="match status" value="1"/>
</dbReference>
<dbReference type="Pfam" id="PF00534">
    <property type="entry name" value="Glycos_transf_1"/>
    <property type="match status" value="1"/>
</dbReference>
<dbReference type="PANTHER" id="PTHR46401:SF2">
    <property type="entry name" value="GLYCOSYLTRANSFERASE WBBK-RELATED"/>
    <property type="match status" value="1"/>
</dbReference>
<dbReference type="Gene3D" id="3.40.50.2000">
    <property type="entry name" value="Glycogen Phosphorylase B"/>
    <property type="match status" value="2"/>
</dbReference>
<evidence type="ECO:0000313" key="5">
    <source>
        <dbReference type="Proteomes" id="UP000199206"/>
    </source>
</evidence>
<protein>
    <submittedName>
        <fullName evidence="4">Glycosyltransferase involved in cell wall bisynthesis</fullName>
    </submittedName>
</protein>
<accession>A0A1H8HYA5</accession>
<dbReference type="GO" id="GO:0016757">
    <property type="term" value="F:glycosyltransferase activity"/>
    <property type="evidence" value="ECO:0007669"/>
    <property type="project" value="InterPro"/>
</dbReference>